<evidence type="ECO:0000313" key="2">
    <source>
        <dbReference type="Proteomes" id="UP000013173"/>
    </source>
</evidence>
<dbReference type="OrthoDB" id="4929513at2"/>
<dbReference type="RefSeq" id="WP_005255303.1">
    <property type="nucleotide sequence ID" value="NZ_BMDR01000006.1"/>
</dbReference>
<organism evidence="1 2">
    <name type="scientific">Acinetobacter vivianii</name>
    <dbReference type="NCBI Taxonomy" id="1776742"/>
    <lineage>
        <taxon>Bacteria</taxon>
        <taxon>Pseudomonadati</taxon>
        <taxon>Pseudomonadota</taxon>
        <taxon>Gammaproteobacteria</taxon>
        <taxon>Moraxellales</taxon>
        <taxon>Moraxellaceae</taxon>
        <taxon>Acinetobacter</taxon>
    </lineage>
</organism>
<sequence>MNLQAENLPNTLHPYLEKISATILPTVSMQLTASDDLALWQSKIGGQPYLPLEVAYPVDSDGNPLVLLAQFNFAEIPDLPHFPDTGILQFYIAADDLYGMNFDDQQLQSGFKVLYFDQVIEDLTQLKQDFSELEFDEEAYLPFSGQYSIEFQRAEQVISLEDFAFGKKILNVDELYDFEDQFEGGDFENDFIEPYHELLSASGHRLGGYPFFTQTDPRQYNEKIQDYILLFQLDTDDAENDIMWGDSGVGNFFIHPEDLKKRDFSKVVYNWDCY</sequence>
<dbReference type="PANTHER" id="PTHR36436">
    <property type="entry name" value="SLL5081 PROTEIN"/>
    <property type="match status" value="1"/>
</dbReference>
<dbReference type="Gene3D" id="2.30.320.10">
    <property type="entry name" value="YwqG-like"/>
    <property type="match status" value="1"/>
</dbReference>
<name>N9NRD8_9GAMM</name>
<dbReference type="GeneID" id="303684383"/>
<gene>
    <name evidence="1" type="ORF">F892_00223</name>
</gene>
<evidence type="ECO:0000313" key="1">
    <source>
        <dbReference type="EMBL" id="ENX23623.1"/>
    </source>
</evidence>
<dbReference type="SUPFAM" id="SSF103032">
    <property type="entry name" value="Hypothetical protein YwqG"/>
    <property type="match status" value="1"/>
</dbReference>
<dbReference type="InterPro" id="IPR035948">
    <property type="entry name" value="YwqG-like_sf"/>
</dbReference>
<reference evidence="1 2" key="1">
    <citation type="submission" date="2013-02" db="EMBL/GenBank/DDBJ databases">
        <title>The Genome Sequence of Acinetobacter sp. NIPH 2168.</title>
        <authorList>
            <consortium name="The Broad Institute Genome Sequencing Platform"/>
            <consortium name="The Broad Institute Genome Sequencing Center for Infectious Disease"/>
            <person name="Cerqueira G."/>
            <person name="Feldgarden M."/>
            <person name="Courvalin P."/>
            <person name="Perichon B."/>
            <person name="Grillot-Courvalin C."/>
            <person name="Clermont D."/>
            <person name="Rocha E."/>
            <person name="Yoon E.-J."/>
            <person name="Nemec A."/>
            <person name="Walker B."/>
            <person name="Young S.K."/>
            <person name="Zeng Q."/>
            <person name="Gargeya S."/>
            <person name="Fitzgerald M."/>
            <person name="Haas B."/>
            <person name="Abouelleil A."/>
            <person name="Alvarado L."/>
            <person name="Arachchi H.M."/>
            <person name="Berlin A.M."/>
            <person name="Chapman S.B."/>
            <person name="Dewar J."/>
            <person name="Goldberg J."/>
            <person name="Griggs A."/>
            <person name="Gujja S."/>
            <person name="Hansen M."/>
            <person name="Howarth C."/>
            <person name="Imamovic A."/>
            <person name="Larimer J."/>
            <person name="McCowan C."/>
            <person name="Murphy C."/>
            <person name="Neiman D."/>
            <person name="Pearson M."/>
            <person name="Priest M."/>
            <person name="Roberts A."/>
            <person name="Saif S."/>
            <person name="Shea T."/>
            <person name="Sisk P."/>
            <person name="Sykes S."/>
            <person name="Wortman J."/>
            <person name="Nusbaum C."/>
            <person name="Birren B."/>
        </authorList>
    </citation>
    <scope>NUCLEOTIDE SEQUENCE [LARGE SCALE GENOMIC DNA]</scope>
    <source>
        <strain evidence="1 2">NIPH 2168</strain>
    </source>
</reference>
<dbReference type="PATRIC" id="fig|1217706.3.peg.206"/>
<dbReference type="EMBL" id="APRW01000008">
    <property type="protein sequence ID" value="ENX23623.1"/>
    <property type="molecule type" value="Genomic_DNA"/>
</dbReference>
<dbReference type="HOGENOM" id="CLU_056726_0_0_6"/>
<evidence type="ECO:0008006" key="3">
    <source>
        <dbReference type="Google" id="ProtNLM"/>
    </source>
</evidence>
<accession>N9NRD8</accession>
<dbReference type="Pfam" id="PF09234">
    <property type="entry name" value="DUF1963"/>
    <property type="match status" value="1"/>
</dbReference>
<proteinExistence type="predicted"/>
<protein>
    <recommendedName>
        <fullName evidence="3">DUF1963 domain-containing protein</fullName>
    </recommendedName>
</protein>
<dbReference type="PANTHER" id="PTHR36436:SF6">
    <property type="entry name" value="SLL5081 PROTEIN"/>
    <property type="match status" value="1"/>
</dbReference>
<comment type="caution">
    <text evidence="1">The sequence shown here is derived from an EMBL/GenBank/DDBJ whole genome shotgun (WGS) entry which is preliminary data.</text>
</comment>
<dbReference type="AlphaFoldDB" id="N9NRD8"/>
<dbReference type="InterPro" id="IPR015315">
    <property type="entry name" value="DUF1963"/>
</dbReference>
<dbReference type="Proteomes" id="UP000013173">
    <property type="component" value="Unassembled WGS sequence"/>
</dbReference>
<keyword evidence="2" id="KW-1185">Reference proteome</keyword>